<comment type="caution">
    <text evidence="2">The sequence shown here is derived from an EMBL/GenBank/DDBJ whole genome shotgun (WGS) entry which is preliminary data.</text>
</comment>
<evidence type="ECO:0000256" key="1">
    <source>
        <dbReference type="SAM" id="MobiDB-lite"/>
    </source>
</evidence>
<accession>A0A5B0P5Z4</accession>
<feature type="compositionally biased region" description="Polar residues" evidence="1">
    <location>
        <begin position="155"/>
        <end position="164"/>
    </location>
</feature>
<reference evidence="2 3" key="1">
    <citation type="submission" date="2019-05" db="EMBL/GenBank/DDBJ databases">
        <title>Emergence of the Ug99 lineage of the wheat stem rust pathogen through somatic hybridization.</title>
        <authorList>
            <person name="Li F."/>
            <person name="Upadhyaya N.M."/>
            <person name="Sperschneider J."/>
            <person name="Matny O."/>
            <person name="Nguyen-Phuc H."/>
            <person name="Mago R."/>
            <person name="Raley C."/>
            <person name="Miller M.E."/>
            <person name="Silverstein K.A.T."/>
            <person name="Henningsen E."/>
            <person name="Hirsch C.D."/>
            <person name="Visser B."/>
            <person name="Pretorius Z.A."/>
            <person name="Steffenson B.J."/>
            <person name="Schwessinger B."/>
            <person name="Dodds P.N."/>
            <person name="Figueroa M."/>
        </authorList>
    </citation>
    <scope>NUCLEOTIDE SEQUENCE [LARGE SCALE GENOMIC DNA]</scope>
    <source>
        <strain evidence="2">21-0</strain>
    </source>
</reference>
<organism evidence="2 3">
    <name type="scientific">Puccinia graminis f. sp. tritici</name>
    <dbReference type="NCBI Taxonomy" id="56615"/>
    <lineage>
        <taxon>Eukaryota</taxon>
        <taxon>Fungi</taxon>
        <taxon>Dikarya</taxon>
        <taxon>Basidiomycota</taxon>
        <taxon>Pucciniomycotina</taxon>
        <taxon>Pucciniomycetes</taxon>
        <taxon>Pucciniales</taxon>
        <taxon>Pucciniaceae</taxon>
        <taxon>Puccinia</taxon>
    </lineage>
</organism>
<dbReference type="EMBL" id="VSWC01000067">
    <property type="protein sequence ID" value="KAA1096054.1"/>
    <property type="molecule type" value="Genomic_DNA"/>
</dbReference>
<name>A0A5B0P5Z4_PUCGR</name>
<evidence type="ECO:0000313" key="2">
    <source>
        <dbReference type="EMBL" id="KAA1096054.1"/>
    </source>
</evidence>
<dbReference type="AlphaFoldDB" id="A0A5B0P5Z4"/>
<gene>
    <name evidence="2" type="ORF">PGT21_003809</name>
</gene>
<dbReference type="Proteomes" id="UP000324748">
    <property type="component" value="Unassembled WGS sequence"/>
</dbReference>
<proteinExistence type="predicted"/>
<evidence type="ECO:0000313" key="3">
    <source>
        <dbReference type="Proteomes" id="UP000324748"/>
    </source>
</evidence>
<feature type="region of interest" description="Disordered" evidence="1">
    <location>
        <begin position="142"/>
        <end position="171"/>
    </location>
</feature>
<sequence length="231" mass="25707">MNLDLSAEKTGKEAARSDRNLTTHMEWFGRGTPIPFRLNSQWKDISINATLVPESERSSELIPSGPTQLLRMSEVSFVLSSSWAPRTLREKIESENFSSHASQLSLNGDHNSHMIVAEFEIGKIRGQMPIDNLLIMHMLSQSHPSGSSKLKAAPPSNSQNNHSPRNNRREDTPKFVFGLSIQSMSYDFYGPPCPPTTPSSSSLGPTFNPINNIGNSSRGKRIIDWMLVFPL</sequence>
<protein>
    <submittedName>
        <fullName evidence="2">Uncharacterized protein</fullName>
    </submittedName>
</protein>
<keyword evidence="3" id="KW-1185">Reference proteome</keyword>